<feature type="non-terminal residue" evidence="4">
    <location>
        <position position="1"/>
    </location>
</feature>
<dbReference type="Gene3D" id="1.10.10.1940">
    <property type="match status" value="1"/>
</dbReference>
<feature type="compositionally biased region" description="Basic residues" evidence="2">
    <location>
        <begin position="164"/>
        <end position="190"/>
    </location>
</feature>
<accession>A0A0B1SIF7</accession>
<sequence>YCQAACNFCSNSAFGSIWNTQTCSDGNSSCRTWAARGECNNNRVYMWENCRQSCQACSIGMLSTRLTSCGFSRQVRSRRQPISEFRIKPEITPIARKSALLSRRPLSLAPAPSRTRAQEGRRPLKAPRQSSQPLQTRKQTLNRIQRRGFNHPKKDISALQKLARAPRRQARFQRPRSHTQSRRRTFKRPARPTGKLVLPQRKPVEVVAT</sequence>
<evidence type="ECO:0000313" key="4">
    <source>
        <dbReference type="EMBL" id="KHJ83005.1"/>
    </source>
</evidence>
<dbReference type="Proteomes" id="UP000053660">
    <property type="component" value="Unassembled WGS sequence"/>
</dbReference>
<organism evidence="4 5">
    <name type="scientific">Oesophagostomum dentatum</name>
    <name type="common">Nodular worm</name>
    <dbReference type="NCBI Taxonomy" id="61180"/>
    <lineage>
        <taxon>Eukaryota</taxon>
        <taxon>Metazoa</taxon>
        <taxon>Ecdysozoa</taxon>
        <taxon>Nematoda</taxon>
        <taxon>Chromadorea</taxon>
        <taxon>Rhabditida</taxon>
        <taxon>Rhabditina</taxon>
        <taxon>Rhabditomorpha</taxon>
        <taxon>Strongyloidea</taxon>
        <taxon>Strongylidae</taxon>
        <taxon>Oesophagostomum</taxon>
    </lineage>
</organism>
<dbReference type="EMBL" id="KN575791">
    <property type="protein sequence ID" value="KHJ83005.1"/>
    <property type="molecule type" value="Genomic_DNA"/>
</dbReference>
<comment type="caution">
    <text evidence="1">Lacks conserved residue(s) required for the propagation of feature annotation.</text>
</comment>
<evidence type="ECO:0000256" key="1">
    <source>
        <dbReference type="PROSITE-ProRule" id="PRU01005"/>
    </source>
</evidence>
<dbReference type="AlphaFoldDB" id="A0A0B1SIF7"/>
<proteinExistence type="predicted"/>
<dbReference type="PROSITE" id="PS51670">
    <property type="entry name" value="SHKT"/>
    <property type="match status" value="1"/>
</dbReference>
<evidence type="ECO:0000256" key="2">
    <source>
        <dbReference type="SAM" id="MobiDB-lite"/>
    </source>
</evidence>
<dbReference type="InterPro" id="IPR003582">
    <property type="entry name" value="ShKT_dom"/>
</dbReference>
<name>A0A0B1SIF7_OESDE</name>
<dbReference type="SMART" id="SM00254">
    <property type="entry name" value="ShKT"/>
    <property type="match status" value="1"/>
</dbReference>
<keyword evidence="5" id="KW-1185">Reference proteome</keyword>
<feature type="domain" description="ShKT" evidence="3">
    <location>
        <begin position="23"/>
        <end position="57"/>
    </location>
</feature>
<evidence type="ECO:0000313" key="5">
    <source>
        <dbReference type="Proteomes" id="UP000053660"/>
    </source>
</evidence>
<feature type="region of interest" description="Disordered" evidence="2">
    <location>
        <begin position="103"/>
        <end position="138"/>
    </location>
</feature>
<keyword evidence="1" id="KW-1015">Disulfide bond</keyword>
<feature type="disulfide bond" evidence="1">
    <location>
        <begin position="23"/>
        <end position="57"/>
    </location>
</feature>
<feature type="region of interest" description="Disordered" evidence="2">
    <location>
        <begin position="161"/>
        <end position="209"/>
    </location>
</feature>
<dbReference type="Pfam" id="PF01549">
    <property type="entry name" value="ShK"/>
    <property type="match status" value="1"/>
</dbReference>
<evidence type="ECO:0000259" key="3">
    <source>
        <dbReference type="PROSITE" id="PS51670"/>
    </source>
</evidence>
<feature type="compositionally biased region" description="Low complexity" evidence="2">
    <location>
        <begin position="103"/>
        <end position="114"/>
    </location>
</feature>
<dbReference type="OrthoDB" id="5874181at2759"/>
<protein>
    <submittedName>
        <fullName evidence="4">ShTK domain protein</fullName>
    </submittedName>
</protein>
<reference evidence="4 5" key="1">
    <citation type="submission" date="2014-03" db="EMBL/GenBank/DDBJ databases">
        <title>Draft genome of the hookworm Oesophagostomum dentatum.</title>
        <authorList>
            <person name="Mitreva M."/>
        </authorList>
    </citation>
    <scope>NUCLEOTIDE SEQUENCE [LARGE SCALE GENOMIC DNA]</scope>
    <source>
        <strain evidence="4 5">OD-Hann</strain>
    </source>
</reference>
<feature type="compositionally biased region" description="Polar residues" evidence="2">
    <location>
        <begin position="128"/>
        <end position="138"/>
    </location>
</feature>
<gene>
    <name evidence="4" type="ORF">OESDEN_17300</name>
</gene>